<feature type="compositionally biased region" description="Polar residues" evidence="1">
    <location>
        <begin position="14"/>
        <end position="23"/>
    </location>
</feature>
<keyword evidence="3" id="KW-0966">Cell projection</keyword>
<reference evidence="3" key="1">
    <citation type="submission" date="2020-10" db="EMBL/GenBank/DDBJ databases">
        <title>Connecting structure to function with the recovery of over 1000 high-quality activated sludge metagenome-assembled genomes encoding full-length rRNA genes using long-read sequencing.</title>
        <authorList>
            <person name="Singleton C.M."/>
            <person name="Petriglieri F."/>
            <person name="Kristensen J.M."/>
            <person name="Kirkegaard R.H."/>
            <person name="Michaelsen T.Y."/>
            <person name="Andersen M.H."/>
            <person name="Karst S.M."/>
            <person name="Dueholm M.S."/>
            <person name="Nielsen P.H."/>
            <person name="Albertsen M."/>
        </authorList>
    </citation>
    <scope>NUCLEOTIDE SEQUENCE</scope>
    <source>
        <strain evidence="3">EsbW_18-Q3-R4-48_MAXAC.044</strain>
    </source>
</reference>
<dbReference type="InterPro" id="IPR052563">
    <property type="entry name" value="FliK"/>
</dbReference>
<dbReference type="CDD" id="cd17470">
    <property type="entry name" value="T3SS_Flik_C"/>
    <property type="match status" value="1"/>
</dbReference>
<dbReference type="InterPro" id="IPR021136">
    <property type="entry name" value="Flagellar_hook_control-like_C"/>
</dbReference>
<name>A0A9D7FIT9_9RHOO</name>
<evidence type="ECO:0000313" key="4">
    <source>
        <dbReference type="Proteomes" id="UP000886602"/>
    </source>
</evidence>
<evidence type="ECO:0000313" key="3">
    <source>
        <dbReference type="EMBL" id="MBK7425039.1"/>
    </source>
</evidence>
<protein>
    <submittedName>
        <fullName evidence="3">Flagellar hook-length control protein FliK</fullName>
    </submittedName>
</protein>
<dbReference type="EMBL" id="JADJNC010000060">
    <property type="protein sequence ID" value="MBK7425039.1"/>
    <property type="molecule type" value="Genomic_DNA"/>
</dbReference>
<accession>A0A9D7FIT9</accession>
<feature type="region of interest" description="Disordered" evidence="1">
    <location>
        <begin position="79"/>
        <end position="137"/>
    </location>
</feature>
<organism evidence="3 4">
    <name type="scientific">Candidatus Propionivibrio dominans</name>
    <dbReference type="NCBI Taxonomy" id="2954373"/>
    <lineage>
        <taxon>Bacteria</taxon>
        <taxon>Pseudomonadati</taxon>
        <taxon>Pseudomonadota</taxon>
        <taxon>Betaproteobacteria</taxon>
        <taxon>Rhodocyclales</taxon>
        <taxon>Rhodocyclaceae</taxon>
        <taxon>Propionivibrio</taxon>
    </lineage>
</organism>
<dbReference type="AlphaFoldDB" id="A0A9D7FIT9"/>
<dbReference type="PANTHER" id="PTHR37533">
    <property type="entry name" value="FLAGELLAR HOOK-LENGTH CONTROL PROTEIN"/>
    <property type="match status" value="1"/>
</dbReference>
<dbReference type="Proteomes" id="UP000886602">
    <property type="component" value="Unassembled WGS sequence"/>
</dbReference>
<keyword evidence="3" id="KW-0969">Cilium</keyword>
<dbReference type="PANTHER" id="PTHR37533:SF2">
    <property type="entry name" value="FLAGELLAR HOOK-LENGTH CONTROL PROTEIN"/>
    <property type="match status" value="1"/>
</dbReference>
<keyword evidence="3" id="KW-0282">Flagellum</keyword>
<dbReference type="Gene3D" id="3.30.750.140">
    <property type="match status" value="1"/>
</dbReference>
<feature type="region of interest" description="Disordered" evidence="1">
    <location>
        <begin position="1"/>
        <end position="26"/>
    </location>
</feature>
<proteinExistence type="predicted"/>
<feature type="domain" description="Flagellar hook-length control protein-like C-terminal" evidence="2">
    <location>
        <begin position="210"/>
        <end position="292"/>
    </location>
</feature>
<evidence type="ECO:0000259" key="2">
    <source>
        <dbReference type="Pfam" id="PF02120"/>
    </source>
</evidence>
<evidence type="ECO:0000256" key="1">
    <source>
        <dbReference type="SAM" id="MobiDB-lite"/>
    </source>
</evidence>
<dbReference type="Pfam" id="PF02120">
    <property type="entry name" value="Flg_hook"/>
    <property type="match status" value="1"/>
</dbReference>
<sequence length="338" mass="34620">MSVTIVSTLPAPPQSTVSENAPISDSAASGDDFASLLLGQLAPIAPESLPENTVQKDLPDDSAPGDAASLLAALGLVAQKPGGNMDNSPPDIGKIDRTASDAPSGLQTTAGVGQSLKAEGKAESMSAGPALTGITGADDKPARFAVPLLVAPSAEPVMAKTILAETLPNTISEPAGNTPVNAHNLPINRDLALPLSTPVREQNWSVDFAQKIVWLATNDKQTAQLTLNPPHMGPIEISLNIDKGNASASFVSANAEVRDAIETALPRLREMFASAGIELGQANVSAESFRQQPGSGEGQRSSSRWVADNAILGADSAGSLSARAFSAQHGNGLVDIFA</sequence>
<comment type="caution">
    <text evidence="3">The sequence shown here is derived from an EMBL/GenBank/DDBJ whole genome shotgun (WGS) entry which is preliminary data.</text>
</comment>
<dbReference type="InterPro" id="IPR038610">
    <property type="entry name" value="FliK-like_C_sf"/>
</dbReference>
<gene>
    <name evidence="3" type="ORF">IPJ48_19255</name>
</gene>